<keyword evidence="4" id="KW-1185">Reference proteome</keyword>
<proteinExistence type="inferred from homology"/>
<dbReference type="InterPro" id="IPR010285">
    <property type="entry name" value="DNA_helicase_pif1-like_DEAD"/>
</dbReference>
<dbReference type="Proteomes" id="UP001630127">
    <property type="component" value="Unassembled WGS sequence"/>
</dbReference>
<evidence type="ECO:0000256" key="1">
    <source>
        <dbReference type="RuleBase" id="RU363044"/>
    </source>
</evidence>
<comment type="cofactor">
    <cofactor evidence="1">
        <name>Mg(2+)</name>
        <dbReference type="ChEBI" id="CHEBI:18420"/>
    </cofactor>
</comment>
<dbReference type="EMBL" id="JBJUIK010000002">
    <property type="protein sequence ID" value="KAL3536629.1"/>
    <property type="molecule type" value="Genomic_DNA"/>
</dbReference>
<evidence type="ECO:0000313" key="3">
    <source>
        <dbReference type="EMBL" id="KAL3536629.1"/>
    </source>
</evidence>
<dbReference type="AlphaFoldDB" id="A0ABD3B098"/>
<dbReference type="GO" id="GO:0006281">
    <property type="term" value="P:DNA repair"/>
    <property type="evidence" value="ECO:0007669"/>
    <property type="project" value="UniProtKB-KW"/>
</dbReference>
<sequence>MHKRTAVEALDDLLRDLMESREIFGGKVVVLGGDFGQTLPVVRKGNKCDEIDTCLSNFRLWPKLQKLYLTDNMRARLDLEFTEYFFRIGNGTEQVHECDNIKHIFHNCPSIQIQIY</sequence>
<keyword evidence="1" id="KW-0234">DNA repair</keyword>
<accession>A0ABD3B098</accession>
<gene>
    <name evidence="3" type="ORF">ACH5RR_005090</name>
</gene>
<dbReference type="PANTHER" id="PTHR10492:SF92">
    <property type="entry name" value="ATP-DEPENDENT DNA HELICASE"/>
    <property type="match status" value="1"/>
</dbReference>
<protein>
    <recommendedName>
        <fullName evidence="1">ATP-dependent DNA helicase</fullName>
        <ecNumber evidence="1">5.6.2.3</ecNumber>
    </recommendedName>
</protein>
<dbReference type="GO" id="GO:0043139">
    <property type="term" value="F:5'-3' DNA helicase activity"/>
    <property type="evidence" value="ECO:0007669"/>
    <property type="project" value="UniProtKB-EC"/>
</dbReference>
<evidence type="ECO:0000259" key="2">
    <source>
        <dbReference type="Pfam" id="PF05970"/>
    </source>
</evidence>
<dbReference type="Pfam" id="PF05970">
    <property type="entry name" value="PIF1"/>
    <property type="match status" value="1"/>
</dbReference>
<comment type="caution">
    <text evidence="3">The sequence shown here is derived from an EMBL/GenBank/DDBJ whole genome shotgun (WGS) entry which is preliminary data.</text>
</comment>
<name>A0ABD3B098_9GENT</name>
<keyword evidence="1" id="KW-0233">DNA recombination</keyword>
<reference evidence="3 4" key="1">
    <citation type="submission" date="2024-11" db="EMBL/GenBank/DDBJ databases">
        <title>A near-complete genome assembly of Cinchona calisaya.</title>
        <authorList>
            <person name="Lian D.C."/>
            <person name="Zhao X.W."/>
            <person name="Wei L."/>
        </authorList>
    </citation>
    <scope>NUCLEOTIDE SEQUENCE [LARGE SCALE GENOMIC DNA]</scope>
    <source>
        <tissue evidence="3">Nenye</tissue>
    </source>
</reference>
<dbReference type="PANTHER" id="PTHR10492">
    <property type="match status" value="1"/>
</dbReference>
<dbReference type="EC" id="5.6.2.3" evidence="1"/>
<feature type="domain" description="DNA helicase Pif1-like DEAD-box helicase" evidence="2">
    <location>
        <begin position="1"/>
        <end position="93"/>
    </location>
</feature>
<dbReference type="GO" id="GO:0016787">
    <property type="term" value="F:hydrolase activity"/>
    <property type="evidence" value="ECO:0007669"/>
    <property type="project" value="UniProtKB-KW"/>
</dbReference>
<dbReference type="GO" id="GO:0005524">
    <property type="term" value="F:ATP binding"/>
    <property type="evidence" value="ECO:0007669"/>
    <property type="project" value="UniProtKB-KW"/>
</dbReference>
<organism evidence="3 4">
    <name type="scientific">Cinchona calisaya</name>
    <dbReference type="NCBI Taxonomy" id="153742"/>
    <lineage>
        <taxon>Eukaryota</taxon>
        <taxon>Viridiplantae</taxon>
        <taxon>Streptophyta</taxon>
        <taxon>Embryophyta</taxon>
        <taxon>Tracheophyta</taxon>
        <taxon>Spermatophyta</taxon>
        <taxon>Magnoliopsida</taxon>
        <taxon>eudicotyledons</taxon>
        <taxon>Gunneridae</taxon>
        <taxon>Pentapetalae</taxon>
        <taxon>asterids</taxon>
        <taxon>lamiids</taxon>
        <taxon>Gentianales</taxon>
        <taxon>Rubiaceae</taxon>
        <taxon>Cinchonoideae</taxon>
        <taxon>Cinchoneae</taxon>
        <taxon>Cinchona</taxon>
    </lineage>
</organism>
<comment type="catalytic activity">
    <reaction evidence="1">
        <text>ATP + H2O = ADP + phosphate + H(+)</text>
        <dbReference type="Rhea" id="RHEA:13065"/>
        <dbReference type="ChEBI" id="CHEBI:15377"/>
        <dbReference type="ChEBI" id="CHEBI:15378"/>
        <dbReference type="ChEBI" id="CHEBI:30616"/>
        <dbReference type="ChEBI" id="CHEBI:43474"/>
        <dbReference type="ChEBI" id="CHEBI:456216"/>
        <dbReference type="EC" id="5.6.2.3"/>
    </reaction>
</comment>
<comment type="similarity">
    <text evidence="1">Belongs to the helicase family.</text>
</comment>
<dbReference type="GO" id="GO:0006310">
    <property type="term" value="P:DNA recombination"/>
    <property type="evidence" value="ECO:0007669"/>
    <property type="project" value="UniProtKB-KW"/>
</dbReference>
<keyword evidence="1" id="KW-0227">DNA damage</keyword>
<keyword evidence="1" id="KW-0378">Hydrolase</keyword>
<evidence type="ECO:0000313" key="4">
    <source>
        <dbReference type="Proteomes" id="UP001630127"/>
    </source>
</evidence>
<keyword evidence="1" id="KW-0347">Helicase</keyword>
<keyword evidence="1" id="KW-0067">ATP-binding</keyword>
<keyword evidence="1" id="KW-0547">Nucleotide-binding</keyword>